<proteinExistence type="predicted"/>
<accession>A0A914UMB9</accession>
<dbReference type="SUPFAM" id="SSF46565">
    <property type="entry name" value="Chaperone J-domain"/>
    <property type="match status" value="1"/>
</dbReference>
<keyword evidence="1" id="KW-0472">Membrane</keyword>
<evidence type="ECO:0000313" key="3">
    <source>
        <dbReference type="Proteomes" id="UP000887566"/>
    </source>
</evidence>
<evidence type="ECO:0000256" key="1">
    <source>
        <dbReference type="SAM" id="Phobius"/>
    </source>
</evidence>
<keyword evidence="1" id="KW-0812">Transmembrane</keyword>
<keyword evidence="1" id="KW-1133">Transmembrane helix</keyword>
<dbReference type="Gene3D" id="1.10.287.110">
    <property type="entry name" value="DnaJ domain"/>
    <property type="match status" value="1"/>
</dbReference>
<evidence type="ECO:0000313" key="4">
    <source>
        <dbReference type="WBParaSite" id="PSAMB.scaffold1112size35779.g11023.t1"/>
    </source>
</evidence>
<evidence type="ECO:0000259" key="2">
    <source>
        <dbReference type="PROSITE" id="PS50076"/>
    </source>
</evidence>
<name>A0A914UMB9_9BILA</name>
<keyword evidence="3" id="KW-1185">Reference proteome</keyword>
<dbReference type="WBParaSite" id="PSAMB.scaffold1112size35779.g11023.t1">
    <property type="protein sequence ID" value="PSAMB.scaffold1112size35779.g11023.t1"/>
    <property type="gene ID" value="PSAMB.scaffold1112size35779.g11023"/>
</dbReference>
<reference evidence="4" key="1">
    <citation type="submission" date="2022-11" db="UniProtKB">
        <authorList>
            <consortium name="WormBaseParasite"/>
        </authorList>
    </citation>
    <scope>IDENTIFICATION</scope>
</reference>
<organism evidence="3 4">
    <name type="scientific">Plectus sambesii</name>
    <dbReference type="NCBI Taxonomy" id="2011161"/>
    <lineage>
        <taxon>Eukaryota</taxon>
        <taxon>Metazoa</taxon>
        <taxon>Ecdysozoa</taxon>
        <taxon>Nematoda</taxon>
        <taxon>Chromadorea</taxon>
        <taxon>Plectida</taxon>
        <taxon>Plectina</taxon>
        <taxon>Plectoidea</taxon>
        <taxon>Plectidae</taxon>
        <taxon>Plectus</taxon>
    </lineage>
</organism>
<feature type="transmembrane region" description="Helical" evidence="1">
    <location>
        <begin position="20"/>
        <end position="40"/>
    </location>
</feature>
<dbReference type="Pfam" id="PF00226">
    <property type="entry name" value="DnaJ"/>
    <property type="match status" value="1"/>
</dbReference>
<dbReference type="InterPro" id="IPR036869">
    <property type="entry name" value="J_dom_sf"/>
</dbReference>
<dbReference type="AlphaFoldDB" id="A0A914UMB9"/>
<dbReference type="Proteomes" id="UP000887566">
    <property type="component" value="Unplaced"/>
</dbReference>
<dbReference type="PRINTS" id="PR00625">
    <property type="entry name" value="JDOMAIN"/>
</dbReference>
<sequence length="236" mass="24844">MDEVYDHLELQGRKTKTGDLVTIDIGALIGGGAVGFAHIWKHITPEMQGKILLVLPRIKSFAVSTANSAGAAVNIYGGKATIALAAVYLSYEAMRNIHRWWKGEISGRRVAKNIIDSCGTVAAGAGGAMAGAAAGSFFGPVGTVVGGVIGSVVGSAGGGVLIDTLTQELFDIPKDEALERAYNCLGVVSRTTDREINRAFRALSLKYHPDKGGSQQSFLMLQTCMGIIKVARGEEY</sequence>
<protein>
    <submittedName>
        <fullName evidence="4">J domain-containing protein</fullName>
    </submittedName>
</protein>
<dbReference type="InterPro" id="IPR001623">
    <property type="entry name" value="DnaJ_domain"/>
</dbReference>
<dbReference type="CDD" id="cd06257">
    <property type="entry name" value="DnaJ"/>
    <property type="match status" value="1"/>
</dbReference>
<dbReference type="PANTHER" id="PTHR21525">
    <property type="entry name" value="MOTILE SPERM PROTEIN"/>
    <property type="match status" value="1"/>
</dbReference>
<feature type="domain" description="J" evidence="2">
    <location>
        <begin position="180"/>
        <end position="236"/>
    </location>
</feature>
<dbReference type="PROSITE" id="PS50076">
    <property type="entry name" value="DNAJ_2"/>
    <property type="match status" value="1"/>
</dbReference>
<dbReference type="PANTHER" id="PTHR21525:SF9">
    <property type="entry name" value="CHANNEL_COLICIN DOMAIN-CONTAINING PROTEIN"/>
    <property type="match status" value="1"/>
</dbReference>